<dbReference type="PANTHER" id="PTHR16099:SF5">
    <property type="entry name" value="NUCLEOTIDE TRIPHOSPHATE DIPHOSPHATASE NUDT15"/>
    <property type="match status" value="1"/>
</dbReference>
<evidence type="ECO:0000259" key="17">
    <source>
        <dbReference type="PROSITE" id="PS51462"/>
    </source>
</evidence>
<dbReference type="InterPro" id="IPR015797">
    <property type="entry name" value="NUDIX_hydrolase-like_dom_sf"/>
</dbReference>
<dbReference type="FunFam" id="3.90.79.10:FF:000034">
    <property type="entry name" value="Nucleotide triphosphate diphosphatase NUDT15"/>
    <property type="match status" value="1"/>
</dbReference>
<evidence type="ECO:0000256" key="1">
    <source>
        <dbReference type="ARBA" id="ARBA00001936"/>
    </source>
</evidence>
<evidence type="ECO:0000313" key="19">
    <source>
        <dbReference type="Proteomes" id="UP000499080"/>
    </source>
</evidence>
<comment type="catalytic activity">
    <reaction evidence="9">
        <text>a ribonucleoside 5'-triphosphate + H2O = a ribonucleoside 5'-phosphate + diphosphate + H(+)</text>
        <dbReference type="Rhea" id="RHEA:23996"/>
        <dbReference type="ChEBI" id="CHEBI:15377"/>
        <dbReference type="ChEBI" id="CHEBI:15378"/>
        <dbReference type="ChEBI" id="CHEBI:33019"/>
        <dbReference type="ChEBI" id="CHEBI:58043"/>
        <dbReference type="ChEBI" id="CHEBI:61557"/>
        <dbReference type="EC" id="3.6.1.9"/>
    </reaction>
</comment>
<evidence type="ECO:0000256" key="2">
    <source>
        <dbReference type="ARBA" id="ARBA00001946"/>
    </source>
</evidence>
<dbReference type="Proteomes" id="UP000499080">
    <property type="component" value="Unassembled WGS sequence"/>
</dbReference>
<dbReference type="GO" id="GO:0035539">
    <property type="term" value="F:8-oxo-7,8-dihydrodeoxyguanosine triphosphate pyrophosphatase activity"/>
    <property type="evidence" value="ECO:0007669"/>
    <property type="project" value="TreeGrafter"/>
</dbReference>
<comment type="caution">
    <text evidence="18">The sequence shown here is derived from an EMBL/GenBank/DDBJ whole genome shotgun (WGS) entry which is preliminary data.</text>
</comment>
<evidence type="ECO:0000256" key="13">
    <source>
        <dbReference type="ARBA" id="ARBA00076736"/>
    </source>
</evidence>
<evidence type="ECO:0000256" key="15">
    <source>
        <dbReference type="ARBA" id="ARBA00080476"/>
    </source>
</evidence>
<dbReference type="InterPro" id="IPR020476">
    <property type="entry name" value="Nudix_hydrolase"/>
</dbReference>
<comment type="similarity">
    <text evidence="3 16">Belongs to the Nudix hydrolase family.</text>
</comment>
<evidence type="ECO:0000313" key="18">
    <source>
        <dbReference type="EMBL" id="GBN61582.1"/>
    </source>
</evidence>
<dbReference type="GO" id="GO:0046872">
    <property type="term" value="F:metal ion binding"/>
    <property type="evidence" value="ECO:0007669"/>
    <property type="project" value="UniProtKB-KW"/>
</dbReference>
<dbReference type="InterPro" id="IPR000086">
    <property type="entry name" value="NUDIX_hydrolase_dom"/>
</dbReference>
<sequence>MADGSPKVLKKRPGVGVAVLVTNNLYPNCVILGKRKGNVGAGLYQLPGGHLEFGESWEDAAYREVLEETGLQIKNIKYFHAVNSVVKEQNYHYVTVFMKAEIDEQGISEPVNMEPEKCDGWKWVMWDEMPSENSLFWALKDLWKQRMNPFHT</sequence>
<dbReference type="GO" id="GO:0006950">
    <property type="term" value="P:response to stress"/>
    <property type="evidence" value="ECO:0007669"/>
    <property type="project" value="UniProtKB-ARBA"/>
</dbReference>
<comment type="cofactor">
    <cofactor evidence="1">
        <name>Mn(2+)</name>
        <dbReference type="ChEBI" id="CHEBI:29035"/>
    </cofactor>
</comment>
<evidence type="ECO:0000256" key="16">
    <source>
        <dbReference type="RuleBase" id="RU003476"/>
    </source>
</evidence>
<feature type="domain" description="Nudix hydrolase" evidence="17">
    <location>
        <begin position="10"/>
        <end position="146"/>
    </location>
</feature>
<name>A0A4Y2QEA8_ARAVE</name>
<dbReference type="PRINTS" id="PR00502">
    <property type="entry name" value="NUDIXFAMILY"/>
</dbReference>
<evidence type="ECO:0000256" key="14">
    <source>
        <dbReference type="ARBA" id="ARBA00077398"/>
    </source>
</evidence>
<keyword evidence="5 16" id="KW-0378">Hydrolase</keyword>
<evidence type="ECO:0000256" key="6">
    <source>
        <dbReference type="ARBA" id="ARBA00022842"/>
    </source>
</evidence>
<evidence type="ECO:0000256" key="8">
    <source>
        <dbReference type="ARBA" id="ARBA00036546"/>
    </source>
</evidence>
<keyword evidence="6" id="KW-0460">Magnesium</keyword>
<evidence type="ECO:0000256" key="3">
    <source>
        <dbReference type="ARBA" id="ARBA00005582"/>
    </source>
</evidence>
<dbReference type="PANTHER" id="PTHR16099">
    <property type="entry name" value="8-OXO-DGTP DIPHOSPHATES NUDT15"/>
    <property type="match status" value="1"/>
</dbReference>
<comment type="function">
    <text evidence="10">May catalyze the hydrolysis of nucleoside triphosphates including dGTP, dTTP, dCTP, their oxidized forms like 8-oxo-dGTP and the prodrug thiopurine derivatives 6-thio-dGTP and 6-thio-GTP. Could also catalyze the hydrolysis of some nucleoside diphosphate derivatives. Hydrolyzes oxidized nucleosides triphosphates like 8-oxo-dGTP in vitro, but the specificity and efficiency towards these substrates are low. Therefore, the potential in vivo sanitizing role of this enzyme, that would consist in removing oxidatively damaged forms of nucleosides to prevent their incorporation into DNA, is unclear. Through the hydrolysis of thioguanosine triphosphates may participate in the catabolism of thiopurine drugs. May also have a role in DNA synthesis and cell cycle progression by stabilizing PCNA. Exhibits decapping activity towards dpCoA-capped RNAs in vitro.</text>
</comment>
<evidence type="ECO:0000256" key="4">
    <source>
        <dbReference type="ARBA" id="ARBA00022723"/>
    </source>
</evidence>
<dbReference type="GO" id="GO:0005829">
    <property type="term" value="C:cytosol"/>
    <property type="evidence" value="ECO:0007669"/>
    <property type="project" value="TreeGrafter"/>
</dbReference>
<dbReference type="GO" id="GO:0008413">
    <property type="term" value="F:8-oxo-7,8-dihydroguanosine triphosphate pyrophosphatase activity"/>
    <property type="evidence" value="ECO:0007669"/>
    <property type="project" value="UniProtKB-ARBA"/>
</dbReference>
<organism evidence="18 19">
    <name type="scientific">Araneus ventricosus</name>
    <name type="common">Orbweaver spider</name>
    <name type="synonym">Epeira ventricosa</name>
    <dbReference type="NCBI Taxonomy" id="182803"/>
    <lineage>
        <taxon>Eukaryota</taxon>
        <taxon>Metazoa</taxon>
        <taxon>Ecdysozoa</taxon>
        <taxon>Arthropoda</taxon>
        <taxon>Chelicerata</taxon>
        <taxon>Arachnida</taxon>
        <taxon>Araneae</taxon>
        <taxon>Araneomorphae</taxon>
        <taxon>Entelegynae</taxon>
        <taxon>Araneoidea</taxon>
        <taxon>Araneidae</taxon>
        <taxon>Araneus</taxon>
    </lineage>
</organism>
<dbReference type="PROSITE" id="PS00893">
    <property type="entry name" value="NUDIX_BOX"/>
    <property type="match status" value="1"/>
</dbReference>
<dbReference type="OrthoDB" id="447842at2759"/>
<keyword evidence="7" id="KW-0464">Manganese</keyword>
<dbReference type="PROSITE" id="PS51462">
    <property type="entry name" value="NUDIX"/>
    <property type="match status" value="1"/>
</dbReference>
<dbReference type="GO" id="GO:0006203">
    <property type="term" value="P:dGTP catabolic process"/>
    <property type="evidence" value="ECO:0007669"/>
    <property type="project" value="TreeGrafter"/>
</dbReference>
<evidence type="ECO:0000256" key="5">
    <source>
        <dbReference type="ARBA" id="ARBA00022801"/>
    </source>
</evidence>
<accession>A0A4Y2QEA8</accession>
<dbReference type="CDD" id="cd04678">
    <property type="entry name" value="NUDIX_MTH2_Nudt15"/>
    <property type="match status" value="1"/>
</dbReference>
<proteinExistence type="inferred from homology"/>
<protein>
    <recommendedName>
        <fullName evidence="12">Nucleotide triphosphate diphosphatase NUDT15</fullName>
    </recommendedName>
    <alternativeName>
        <fullName evidence="13">MutT homolog 2</fullName>
    </alternativeName>
    <alternativeName>
        <fullName evidence="15">Nucleoside diphosphate-linked moiety X motif 15</fullName>
    </alternativeName>
    <alternativeName>
        <fullName evidence="14">Nucleoside diphosphate-linked to another moiety X hydrolase 15</fullName>
    </alternativeName>
</protein>
<dbReference type="InterPro" id="IPR020084">
    <property type="entry name" value="NUDIX_hydrolase_CS"/>
</dbReference>
<evidence type="ECO:0000256" key="12">
    <source>
        <dbReference type="ARBA" id="ARBA00070687"/>
    </source>
</evidence>
<gene>
    <name evidence="18" type="primary">Nudt15</name>
    <name evidence="18" type="ORF">AVEN_47839_1</name>
</gene>
<evidence type="ECO:0000256" key="11">
    <source>
        <dbReference type="ARBA" id="ARBA00062087"/>
    </source>
</evidence>
<evidence type="ECO:0000256" key="10">
    <source>
        <dbReference type="ARBA" id="ARBA00055812"/>
    </source>
</evidence>
<dbReference type="EMBL" id="BGPR01013655">
    <property type="protein sequence ID" value="GBN61582.1"/>
    <property type="molecule type" value="Genomic_DNA"/>
</dbReference>
<comment type="catalytic activity">
    <reaction evidence="8">
        <text>a 2'-deoxyribonucleoside 5'-triphosphate + H2O = a 2'-deoxyribonucleoside 5'-phosphate + diphosphate + H(+)</text>
        <dbReference type="Rhea" id="RHEA:44644"/>
        <dbReference type="ChEBI" id="CHEBI:15377"/>
        <dbReference type="ChEBI" id="CHEBI:15378"/>
        <dbReference type="ChEBI" id="CHEBI:33019"/>
        <dbReference type="ChEBI" id="CHEBI:61560"/>
        <dbReference type="ChEBI" id="CHEBI:65317"/>
        <dbReference type="EC" id="3.6.1.9"/>
    </reaction>
</comment>
<dbReference type="AlphaFoldDB" id="A0A4Y2QEA8"/>
<reference evidence="18 19" key="1">
    <citation type="journal article" date="2019" name="Sci. Rep.">
        <title>Orb-weaving spider Araneus ventricosus genome elucidates the spidroin gene catalogue.</title>
        <authorList>
            <person name="Kono N."/>
            <person name="Nakamura H."/>
            <person name="Ohtoshi R."/>
            <person name="Moran D.A.P."/>
            <person name="Shinohara A."/>
            <person name="Yoshida Y."/>
            <person name="Fujiwara M."/>
            <person name="Mori M."/>
            <person name="Tomita M."/>
            <person name="Arakawa K."/>
        </authorList>
    </citation>
    <scope>NUCLEOTIDE SEQUENCE [LARGE SCALE GENOMIC DNA]</scope>
</reference>
<dbReference type="Gene3D" id="3.90.79.10">
    <property type="entry name" value="Nucleoside Triphosphate Pyrophosphohydrolase"/>
    <property type="match status" value="1"/>
</dbReference>
<dbReference type="SUPFAM" id="SSF55811">
    <property type="entry name" value="Nudix"/>
    <property type="match status" value="1"/>
</dbReference>
<comment type="cofactor">
    <cofactor evidence="2">
        <name>Mg(2+)</name>
        <dbReference type="ChEBI" id="CHEBI:18420"/>
    </cofactor>
</comment>
<dbReference type="Pfam" id="PF00293">
    <property type="entry name" value="NUDIX"/>
    <property type="match status" value="1"/>
</dbReference>
<keyword evidence="4" id="KW-0479">Metal-binding</keyword>
<evidence type="ECO:0000256" key="7">
    <source>
        <dbReference type="ARBA" id="ARBA00023211"/>
    </source>
</evidence>
<evidence type="ECO:0000256" key="9">
    <source>
        <dbReference type="ARBA" id="ARBA00036800"/>
    </source>
</evidence>
<keyword evidence="19" id="KW-1185">Reference proteome</keyword>
<comment type="subunit">
    <text evidence="11">Homodimer. Interacts with PCNA; interaction is disrupted in response to UV irradiation.</text>
</comment>